<accession>A0A4Q4T2X2</accession>
<sequence length="159" mass="16859">MKLITFAPFLALALASPLALPPTRRPAPAVKSLNEGESRDDQPDDTSDKIITSPLGDNTTAPGNLTEEPTPEADREGFSFFGIIRTAPSDGIERPEKSPINVTAGGLLDVNDTAAAQAGSVNPTILFAVTKRLEAGGNKEGPYVWPREGKVPLWKLPPC</sequence>
<protein>
    <submittedName>
        <fullName evidence="3">Uncharacterized protein</fullName>
    </submittedName>
</protein>
<evidence type="ECO:0000256" key="2">
    <source>
        <dbReference type="SAM" id="SignalP"/>
    </source>
</evidence>
<organism evidence="3 4">
    <name type="scientific">Monosporascus ibericus</name>
    <dbReference type="NCBI Taxonomy" id="155417"/>
    <lineage>
        <taxon>Eukaryota</taxon>
        <taxon>Fungi</taxon>
        <taxon>Dikarya</taxon>
        <taxon>Ascomycota</taxon>
        <taxon>Pezizomycotina</taxon>
        <taxon>Sordariomycetes</taxon>
        <taxon>Xylariomycetidae</taxon>
        <taxon>Xylariales</taxon>
        <taxon>Xylariales incertae sedis</taxon>
        <taxon>Monosporascus</taxon>
    </lineage>
</organism>
<feature type="signal peptide" evidence="2">
    <location>
        <begin position="1"/>
        <end position="15"/>
    </location>
</feature>
<evidence type="ECO:0000313" key="4">
    <source>
        <dbReference type="Proteomes" id="UP000293360"/>
    </source>
</evidence>
<keyword evidence="4" id="KW-1185">Reference proteome</keyword>
<feature type="region of interest" description="Disordered" evidence="1">
    <location>
        <begin position="21"/>
        <end position="76"/>
    </location>
</feature>
<feature type="chain" id="PRO_5020996764" evidence="2">
    <location>
        <begin position="16"/>
        <end position="159"/>
    </location>
</feature>
<dbReference type="EMBL" id="QJNU01000470">
    <property type="protein sequence ID" value="RYO98228.1"/>
    <property type="molecule type" value="Genomic_DNA"/>
</dbReference>
<proteinExistence type="predicted"/>
<dbReference type="OrthoDB" id="4778578at2759"/>
<keyword evidence="2" id="KW-0732">Signal</keyword>
<evidence type="ECO:0000313" key="3">
    <source>
        <dbReference type="EMBL" id="RYO98228.1"/>
    </source>
</evidence>
<evidence type="ECO:0000256" key="1">
    <source>
        <dbReference type="SAM" id="MobiDB-lite"/>
    </source>
</evidence>
<dbReference type="Proteomes" id="UP000293360">
    <property type="component" value="Unassembled WGS sequence"/>
</dbReference>
<gene>
    <name evidence="3" type="ORF">DL764_007156</name>
</gene>
<dbReference type="AlphaFoldDB" id="A0A4Q4T2X2"/>
<comment type="caution">
    <text evidence="3">The sequence shown here is derived from an EMBL/GenBank/DDBJ whole genome shotgun (WGS) entry which is preliminary data.</text>
</comment>
<reference evidence="3 4" key="1">
    <citation type="submission" date="2018-06" db="EMBL/GenBank/DDBJ databases">
        <title>Complete Genomes of Monosporascus.</title>
        <authorList>
            <person name="Robinson A.J."/>
            <person name="Natvig D.O."/>
        </authorList>
    </citation>
    <scope>NUCLEOTIDE SEQUENCE [LARGE SCALE GENOMIC DNA]</scope>
    <source>
        <strain evidence="3 4">CBS 110550</strain>
    </source>
</reference>
<name>A0A4Q4T2X2_9PEZI</name>